<accession>A0A4S2KL92</accession>
<evidence type="ECO:0000313" key="3">
    <source>
        <dbReference type="Proteomes" id="UP000308267"/>
    </source>
</evidence>
<protein>
    <submittedName>
        <fullName evidence="2">Uncharacterized protein</fullName>
    </submittedName>
</protein>
<dbReference type="Gene3D" id="1.10.1620.20">
    <property type="entry name" value="ATP synthase, F1 complex, epsilon subunit superfamily, mitochondrial"/>
    <property type="match status" value="1"/>
</dbReference>
<dbReference type="GO" id="GO:0042776">
    <property type="term" value="P:proton motive force-driven mitochondrial ATP synthesis"/>
    <property type="evidence" value="ECO:0007669"/>
    <property type="project" value="TreeGrafter"/>
</dbReference>
<sequence length="57" mass="6401">MTYWRAAGLSYIKYSSICAAAVRNSLKSDLKTAAEKRTGKHVKLTQWKDGKPIKKDS</sequence>
<dbReference type="STRING" id="147828.A0A4S2KL92"/>
<organism evidence="2 3">
    <name type="scientific">Opisthorchis felineus</name>
    <dbReference type="NCBI Taxonomy" id="147828"/>
    <lineage>
        <taxon>Eukaryota</taxon>
        <taxon>Metazoa</taxon>
        <taxon>Spiralia</taxon>
        <taxon>Lophotrochozoa</taxon>
        <taxon>Platyhelminthes</taxon>
        <taxon>Trematoda</taxon>
        <taxon>Digenea</taxon>
        <taxon>Opisthorchiida</taxon>
        <taxon>Opisthorchiata</taxon>
        <taxon>Opisthorchiidae</taxon>
        <taxon>Opisthorchis</taxon>
    </lineage>
</organism>
<reference evidence="2 3" key="1">
    <citation type="journal article" date="2019" name="BMC Genomics">
        <title>New insights from Opisthorchis felineus genome: update on genomics of the epidemiologically important liver flukes.</title>
        <authorList>
            <person name="Ershov N.I."/>
            <person name="Mordvinov V.A."/>
            <person name="Prokhortchouk E.B."/>
            <person name="Pakharukova M.Y."/>
            <person name="Gunbin K.V."/>
            <person name="Ustyantsev K."/>
            <person name="Genaev M.A."/>
            <person name="Blinov A.G."/>
            <person name="Mazur A."/>
            <person name="Boulygina E."/>
            <person name="Tsygankova S."/>
            <person name="Khrameeva E."/>
            <person name="Chekanov N."/>
            <person name="Fan G."/>
            <person name="Xiao A."/>
            <person name="Zhang H."/>
            <person name="Xu X."/>
            <person name="Yang H."/>
            <person name="Solovyev V."/>
            <person name="Lee S.M."/>
            <person name="Liu X."/>
            <person name="Afonnikov D.A."/>
            <person name="Skryabin K.G."/>
        </authorList>
    </citation>
    <scope>NUCLEOTIDE SEQUENCE [LARGE SCALE GENOMIC DNA]</scope>
    <source>
        <strain evidence="2">AK-0245</strain>
        <tissue evidence="2">Whole organism</tissue>
    </source>
</reference>
<comment type="caution">
    <text evidence="2">The sequence shown here is derived from an EMBL/GenBank/DDBJ whole genome shotgun (WGS) entry which is preliminary data.</text>
</comment>
<dbReference type="GO" id="GO:0046933">
    <property type="term" value="F:proton-transporting ATP synthase activity, rotational mechanism"/>
    <property type="evidence" value="ECO:0007669"/>
    <property type="project" value="InterPro"/>
</dbReference>
<dbReference type="InterPro" id="IPR006721">
    <property type="entry name" value="ATP_synth_F1_esu_mt"/>
</dbReference>
<dbReference type="CDD" id="cd12153">
    <property type="entry name" value="F1-ATPase_epsilon"/>
    <property type="match status" value="1"/>
</dbReference>
<proteinExistence type="inferred from homology"/>
<evidence type="ECO:0000313" key="2">
    <source>
        <dbReference type="EMBL" id="TGZ50443.1"/>
    </source>
</evidence>
<dbReference type="OrthoDB" id="269124at2759"/>
<dbReference type="AlphaFoldDB" id="A0A4S2KL92"/>
<dbReference type="PANTHER" id="PTHR12448:SF0">
    <property type="entry name" value="ATP SYNTHASE SUBUNIT EPSILON, MITOCHONDRIAL"/>
    <property type="match status" value="1"/>
</dbReference>
<keyword evidence="3" id="KW-1185">Reference proteome</keyword>
<gene>
    <name evidence="2" type="ORF">CRM22_010835</name>
</gene>
<dbReference type="InterPro" id="IPR036742">
    <property type="entry name" value="ATP_synth_F1_esu_sf_mt"/>
</dbReference>
<dbReference type="PANTHER" id="PTHR12448">
    <property type="entry name" value="ATP SYNTHASE EPSILON CHAIN, MITOCHONDRIAL"/>
    <property type="match status" value="1"/>
</dbReference>
<dbReference type="EMBL" id="SJOL01010838">
    <property type="protein sequence ID" value="TGZ50443.1"/>
    <property type="molecule type" value="Genomic_DNA"/>
</dbReference>
<name>A0A4S2KL92_OPIFE</name>
<dbReference type="GO" id="GO:0045259">
    <property type="term" value="C:proton-transporting ATP synthase complex"/>
    <property type="evidence" value="ECO:0007669"/>
    <property type="project" value="InterPro"/>
</dbReference>
<dbReference type="GO" id="GO:0005743">
    <property type="term" value="C:mitochondrial inner membrane"/>
    <property type="evidence" value="ECO:0007669"/>
    <property type="project" value="InterPro"/>
</dbReference>
<dbReference type="SUPFAM" id="SSF48690">
    <property type="entry name" value="Epsilon subunit of mitochondrial F1F0-ATP synthase"/>
    <property type="match status" value="1"/>
</dbReference>
<evidence type="ECO:0000256" key="1">
    <source>
        <dbReference type="ARBA" id="ARBA00009502"/>
    </source>
</evidence>
<comment type="similarity">
    <text evidence="1">Belongs to the eukaryotic ATPase epsilon family.</text>
</comment>
<dbReference type="Proteomes" id="UP000308267">
    <property type="component" value="Unassembled WGS sequence"/>
</dbReference>
<dbReference type="Pfam" id="PF04627">
    <property type="entry name" value="ATP-synt_Eps"/>
    <property type="match status" value="1"/>
</dbReference>